<dbReference type="EMBL" id="SJPP01000001">
    <property type="protein sequence ID" value="TWU13459.1"/>
    <property type="molecule type" value="Genomic_DNA"/>
</dbReference>
<reference evidence="1 2" key="1">
    <citation type="submission" date="2019-02" db="EMBL/GenBank/DDBJ databases">
        <title>Deep-cultivation of Planctomycetes and their phenomic and genomic characterization uncovers novel biology.</title>
        <authorList>
            <person name="Wiegand S."/>
            <person name="Jogler M."/>
            <person name="Boedeker C."/>
            <person name="Pinto D."/>
            <person name="Vollmers J."/>
            <person name="Rivas-Marin E."/>
            <person name="Kohn T."/>
            <person name="Peeters S.H."/>
            <person name="Heuer A."/>
            <person name="Rast P."/>
            <person name="Oberbeckmann S."/>
            <person name="Bunk B."/>
            <person name="Jeske O."/>
            <person name="Meyerdierks A."/>
            <person name="Storesund J.E."/>
            <person name="Kallscheuer N."/>
            <person name="Luecker S."/>
            <person name="Lage O.M."/>
            <person name="Pohl T."/>
            <person name="Merkel B.J."/>
            <person name="Hornburger P."/>
            <person name="Mueller R.-W."/>
            <person name="Bruemmer F."/>
            <person name="Labrenz M."/>
            <person name="Spormann A.M."/>
            <person name="Op Den Camp H."/>
            <person name="Overmann J."/>
            <person name="Amann R."/>
            <person name="Jetten M.S.M."/>
            <person name="Mascher T."/>
            <person name="Medema M.H."/>
            <person name="Devos D.P."/>
            <person name="Kaster A.-K."/>
            <person name="Ovreas L."/>
            <person name="Rohde M."/>
            <person name="Galperin M.Y."/>
            <person name="Jogler C."/>
        </authorList>
    </citation>
    <scope>NUCLEOTIDE SEQUENCE [LARGE SCALE GENOMIC DNA]</scope>
    <source>
        <strain evidence="1 2">CA54</strain>
    </source>
</reference>
<dbReference type="AlphaFoldDB" id="A0A5C6BRC8"/>
<protein>
    <submittedName>
        <fullName evidence="1">Uncharacterized protein</fullName>
    </submittedName>
</protein>
<sequence length="52" mass="5859" precursor="true">MIAISTEAGLRCLARRLHLCFKTARGHNNKTSWSGAKPFMLSLLNTNQETLR</sequence>
<dbReference type="Proteomes" id="UP000320735">
    <property type="component" value="Unassembled WGS sequence"/>
</dbReference>
<gene>
    <name evidence="1" type="ORF">CA54_22940</name>
</gene>
<evidence type="ECO:0000313" key="2">
    <source>
        <dbReference type="Proteomes" id="UP000320735"/>
    </source>
</evidence>
<evidence type="ECO:0000313" key="1">
    <source>
        <dbReference type="EMBL" id="TWU13459.1"/>
    </source>
</evidence>
<organism evidence="1 2">
    <name type="scientific">Symmachiella macrocystis</name>
    <dbReference type="NCBI Taxonomy" id="2527985"/>
    <lineage>
        <taxon>Bacteria</taxon>
        <taxon>Pseudomonadati</taxon>
        <taxon>Planctomycetota</taxon>
        <taxon>Planctomycetia</taxon>
        <taxon>Planctomycetales</taxon>
        <taxon>Planctomycetaceae</taxon>
        <taxon>Symmachiella</taxon>
    </lineage>
</organism>
<accession>A0A5C6BRC8</accession>
<proteinExistence type="predicted"/>
<comment type="caution">
    <text evidence="1">The sequence shown here is derived from an EMBL/GenBank/DDBJ whole genome shotgun (WGS) entry which is preliminary data.</text>
</comment>
<keyword evidence="2" id="KW-1185">Reference proteome</keyword>
<name>A0A5C6BRC8_9PLAN</name>